<evidence type="ECO:0000256" key="2">
    <source>
        <dbReference type="ARBA" id="ARBA00011891"/>
    </source>
</evidence>
<sequence length="739" mass="80845">MARRTRCHCTSLESMLIVLFLLMTCVTVGILAISFVKDQSSSNENSNMGKETIPVSSSQYRIGVGRADCTGPIADLPLMGYAKPGQNAAGLHTRLYSRAFIVADSDDSKRVVFVSADIGMVSQKLRLKVMETLKTKYGNLYRQDNVVLSGTHTHSGPAGYFQYTLFILTGKGYIKPSINALVNGIVKSIDIAHKNMKPGRIFINKGAVDGSNINRSPFSYMNNPEAERKRYKSDTDKKLVLLKMVDMDGHGLGALSWFAVHPVSMNNTNLLVSSDNMGHASYLFEQEKNMGSLPGQGPFVAAFASTNLGDVSSNTRGPHCVNTGESCNNPDSTCPVGGASMCMSSGPGKDMFESTAIIGQNIFNKAKELSRTATREIKGPINFAHKWVNMTDVTVQLNSTHTGRTCKPALGHSFAAGTTDGVGAFNFTQGAVEGDPFWDAIRDMLLGKPSSEIQECQHPKPILFSTGEMTKPLPWHPEIVDVQILTIGTLAIAAVPGEFTTMSGRRLREAVKNELESTGLLKEVDVVVAGLSNAYTHYITTYEEYQIQRYEAASTIYGPHTLSAYIQEFRSLAKAIAENTVDQLPKGPEPPNFPDKNLISLLPNNPVDKKPINTTFGDTIVDVQGTYRPGDVAEVTFVSGNPRNSVTYMADGTFLTVEKYNSTTGNWNTMFNDASWETRLLWNKAPKGYSNVTAVWYIPLSVEHGTYKICHFGHFKTLQNLKPVFNPYEGSSSPFDVKS</sequence>
<dbReference type="GO" id="GO:0046514">
    <property type="term" value="P:ceramide catabolic process"/>
    <property type="evidence" value="ECO:0007669"/>
    <property type="project" value="InterPro"/>
</dbReference>
<keyword evidence="13" id="KW-1185">Reference proteome</keyword>
<dbReference type="AlphaFoldDB" id="V9KG97"/>
<feature type="binding site" evidence="6">
    <location>
        <position position="261"/>
    </location>
    <ligand>
        <name>Zn(2+)</name>
        <dbReference type="ChEBI" id="CHEBI:29105"/>
    </ligand>
</feature>
<evidence type="ECO:0000256" key="8">
    <source>
        <dbReference type="SAM" id="Phobius"/>
    </source>
</evidence>
<evidence type="ECO:0000256" key="4">
    <source>
        <dbReference type="ARBA" id="ARBA00022801"/>
    </source>
</evidence>
<keyword evidence="4 7" id="KW-0378">Hydrolase</keyword>
<evidence type="ECO:0000256" key="7">
    <source>
        <dbReference type="RuleBase" id="RU366019"/>
    </source>
</evidence>
<keyword evidence="8" id="KW-0812">Transmembrane</keyword>
<feature type="domain" description="Neutral/alkaline non-lysosomal ceramidase N-terminal" evidence="9">
    <location>
        <begin position="60"/>
        <end position="567"/>
    </location>
</feature>
<dbReference type="GO" id="GO:0042759">
    <property type="term" value="P:long-chain fatty acid biosynthetic process"/>
    <property type="evidence" value="ECO:0007669"/>
    <property type="project" value="TreeGrafter"/>
</dbReference>
<dbReference type="Proteomes" id="UP000314986">
    <property type="component" value="Unassembled WGS sequence"/>
</dbReference>
<dbReference type="EMBL" id="JW864366">
    <property type="protein sequence ID" value="AFO96883.1"/>
    <property type="molecule type" value="mRNA"/>
</dbReference>
<dbReference type="PANTHER" id="PTHR12670:SF1">
    <property type="entry name" value="NEUTRAL CERAMIDASE"/>
    <property type="match status" value="1"/>
</dbReference>
<gene>
    <name evidence="12" type="primary">asah2</name>
</gene>
<dbReference type="Pfam" id="PF04734">
    <property type="entry name" value="Ceramidase_alk"/>
    <property type="match status" value="1"/>
</dbReference>
<evidence type="ECO:0000256" key="1">
    <source>
        <dbReference type="ARBA" id="ARBA00009835"/>
    </source>
</evidence>
<accession>V9KG97</accession>
<comment type="cofactor">
    <cofactor evidence="6">
        <name>Zn(2+)</name>
        <dbReference type="ChEBI" id="CHEBI:29105"/>
    </cofactor>
    <text evidence="6">Binds 1 zinc ion per subunit.</text>
</comment>
<feature type="binding site" evidence="6">
    <location>
        <position position="498"/>
    </location>
    <ligand>
        <name>Zn(2+)</name>
        <dbReference type="ChEBI" id="CHEBI:29105"/>
    </ligand>
</feature>
<reference evidence="11 13" key="3">
    <citation type="journal article" date="2014" name="Nature">
        <title>Elephant shark genome provides unique insights into gnathostome evolution.</title>
        <authorList>
            <consortium name="International Elephant Shark Genome Sequencing Consortium"/>
            <person name="Venkatesh B."/>
            <person name="Lee A.P."/>
            <person name="Ravi V."/>
            <person name="Maurya A.K."/>
            <person name="Lian M.M."/>
            <person name="Swann J.B."/>
            <person name="Ohta Y."/>
            <person name="Flajnik M.F."/>
            <person name="Sutoh Y."/>
            <person name="Kasahara M."/>
            <person name="Hoon S."/>
            <person name="Gangu V."/>
            <person name="Roy S.W."/>
            <person name="Irimia M."/>
            <person name="Korzh V."/>
            <person name="Kondrychyn I."/>
            <person name="Lim Z.W."/>
            <person name="Tay B.H."/>
            <person name="Tohari S."/>
            <person name="Kong K.W."/>
            <person name="Ho S."/>
            <person name="Lorente-Galdos B."/>
            <person name="Quilez J."/>
            <person name="Marques-Bonet T."/>
            <person name="Raney B.J."/>
            <person name="Ingham P.W."/>
            <person name="Tay A."/>
            <person name="Hillier L.W."/>
            <person name="Minx P."/>
            <person name="Boehm T."/>
            <person name="Wilson R.K."/>
            <person name="Brenner S."/>
            <person name="Warren W.C."/>
        </authorList>
    </citation>
    <scope>NUCLEOTIDE SEQUENCE</scope>
    <source>
        <tissue evidence="11">Intestine</tissue>
    </source>
</reference>
<reference evidence="13" key="2">
    <citation type="journal article" date="2007" name="PLoS Biol.">
        <title>Survey sequencing and comparative analysis of the elephant shark (Callorhinchus milii) genome.</title>
        <authorList>
            <person name="Venkatesh B."/>
            <person name="Kirkness E.F."/>
            <person name="Loh Y.H."/>
            <person name="Halpern A.L."/>
            <person name="Lee A.P."/>
            <person name="Johnson J."/>
            <person name="Dandona N."/>
            <person name="Viswanathan L.D."/>
            <person name="Tay A."/>
            <person name="Venter J.C."/>
            <person name="Strausberg R.L."/>
            <person name="Brenner S."/>
        </authorList>
    </citation>
    <scope>NUCLEOTIDE SEQUENCE [LARGE SCALE GENOMIC DNA]</scope>
</reference>
<reference evidence="12" key="4">
    <citation type="submission" date="2025-05" db="UniProtKB">
        <authorList>
            <consortium name="Ensembl"/>
        </authorList>
    </citation>
    <scope>IDENTIFICATION</scope>
</reference>
<dbReference type="Gene3D" id="2.60.40.2300">
    <property type="entry name" value="Neutral/alkaline non-lysosomal ceramidase, C-terminal domain"/>
    <property type="match status" value="1"/>
</dbReference>
<comment type="similarity">
    <text evidence="1 7">Belongs to the neutral ceramidase family.</text>
</comment>
<dbReference type="InterPro" id="IPR031331">
    <property type="entry name" value="NEUT/ALK_ceramidase_C"/>
</dbReference>
<dbReference type="EC" id="3.5.1.23" evidence="2 7"/>
<dbReference type="GeneID" id="103180876"/>
<dbReference type="Pfam" id="PF17048">
    <property type="entry name" value="Ceramidse_alk_C"/>
    <property type="match status" value="1"/>
</dbReference>
<evidence type="ECO:0000313" key="12">
    <source>
        <dbReference type="Ensembl" id="ENSCMIP00000046721.1"/>
    </source>
</evidence>
<dbReference type="PANTHER" id="PTHR12670">
    <property type="entry name" value="CERAMIDASE"/>
    <property type="match status" value="1"/>
</dbReference>
<name>V9KG97_CALMI</name>
<keyword evidence="6" id="KW-0862">Zinc</keyword>
<evidence type="ECO:0000256" key="5">
    <source>
        <dbReference type="PIRSR" id="PIRSR606823-1"/>
    </source>
</evidence>
<dbReference type="OMA" id="GTTVQTC"/>
<feature type="transmembrane region" description="Helical" evidence="8">
    <location>
        <begin position="12"/>
        <end position="36"/>
    </location>
</feature>
<keyword evidence="8" id="KW-0472">Membrane</keyword>
<dbReference type="GO" id="GO:0005737">
    <property type="term" value="C:cytoplasm"/>
    <property type="evidence" value="ECO:0007669"/>
    <property type="project" value="UniProtKB-ARBA"/>
</dbReference>
<feature type="binding site" evidence="6">
    <location>
        <position position="538"/>
    </location>
    <ligand>
        <name>Zn(2+)</name>
        <dbReference type="ChEBI" id="CHEBI:29105"/>
    </ligand>
</feature>
<evidence type="ECO:0000259" key="10">
    <source>
        <dbReference type="Pfam" id="PF17048"/>
    </source>
</evidence>
<keyword evidence="8" id="KW-1133">Transmembrane helix</keyword>
<dbReference type="OrthoDB" id="191371at2759"/>
<dbReference type="Ensembl" id="ENSCMIT00000047384.1">
    <property type="protein sequence ID" value="ENSCMIP00000046721.1"/>
    <property type="gene ID" value="ENSCMIG00000019190.1"/>
</dbReference>
<dbReference type="STRING" id="7868.ENSCMIP00000046721"/>
<dbReference type="InterPro" id="IPR006823">
    <property type="entry name" value="Ceramidase_alk"/>
</dbReference>
<feature type="binding site" evidence="6">
    <location>
        <position position="152"/>
    </location>
    <ligand>
        <name>Zn(2+)</name>
        <dbReference type="ChEBI" id="CHEBI:29105"/>
    </ligand>
</feature>
<dbReference type="KEGG" id="cmk:103180876"/>
<dbReference type="GO" id="GO:0046872">
    <property type="term" value="F:metal ion binding"/>
    <property type="evidence" value="ECO:0007669"/>
    <property type="project" value="UniProtKB-KW"/>
</dbReference>
<dbReference type="GO" id="GO:0017040">
    <property type="term" value="F:N-acylsphingosine amidohydrolase activity"/>
    <property type="evidence" value="ECO:0007669"/>
    <property type="project" value="UniProtKB-UniRule"/>
</dbReference>
<dbReference type="InterPro" id="IPR038445">
    <property type="entry name" value="NCDase_C_sf"/>
</dbReference>
<comment type="catalytic activity">
    <reaction evidence="7">
        <text>an N-acylsphing-4-enine + H2O = sphing-4-enine + a fatty acid</text>
        <dbReference type="Rhea" id="RHEA:20856"/>
        <dbReference type="ChEBI" id="CHEBI:15377"/>
        <dbReference type="ChEBI" id="CHEBI:28868"/>
        <dbReference type="ChEBI" id="CHEBI:52639"/>
        <dbReference type="ChEBI" id="CHEBI:57756"/>
        <dbReference type="EC" id="3.5.1.23"/>
    </reaction>
</comment>
<dbReference type="RefSeq" id="XP_007895161.1">
    <property type="nucleotide sequence ID" value="XM_007896970.1"/>
</dbReference>
<dbReference type="GO" id="GO:0005576">
    <property type="term" value="C:extracellular region"/>
    <property type="evidence" value="ECO:0007669"/>
    <property type="project" value="TreeGrafter"/>
</dbReference>
<feature type="active site" description="Nucleophile" evidence="5">
    <location>
        <position position="312"/>
    </location>
</feature>
<dbReference type="GO" id="GO:0046512">
    <property type="term" value="P:sphingosine biosynthetic process"/>
    <property type="evidence" value="ECO:0007669"/>
    <property type="project" value="TreeGrafter"/>
</dbReference>
<dbReference type="FunFam" id="2.60.40.2300:FF:000001">
    <property type="entry name" value="N-acylsphingosine amidohydrolase 2"/>
    <property type="match status" value="1"/>
</dbReference>
<dbReference type="InterPro" id="IPR031329">
    <property type="entry name" value="NEUT/ALK_ceramidase_N"/>
</dbReference>
<dbReference type="GeneTree" id="ENSGT00390000015792"/>
<evidence type="ECO:0000313" key="11">
    <source>
        <dbReference type="EMBL" id="AFO96883.1"/>
    </source>
</evidence>
<proteinExistence type="evidence at transcript level"/>
<keyword evidence="6" id="KW-0479">Metal-binding</keyword>
<keyword evidence="7" id="KW-0746">Sphingolipid metabolism</keyword>
<evidence type="ECO:0000259" key="9">
    <source>
        <dbReference type="Pfam" id="PF04734"/>
    </source>
</evidence>
<feature type="domain" description="Neutral/alkaline non-lysosomal ceramidase C-terminal" evidence="10">
    <location>
        <begin position="569"/>
        <end position="737"/>
    </location>
</feature>
<dbReference type="GO" id="GO:0005886">
    <property type="term" value="C:plasma membrane"/>
    <property type="evidence" value="ECO:0007669"/>
    <property type="project" value="UniProtKB-ARBA"/>
</dbReference>
<reference evidence="13" key="1">
    <citation type="journal article" date="2006" name="Science">
        <title>Ancient noncoding elements conserved in the human genome.</title>
        <authorList>
            <person name="Venkatesh B."/>
            <person name="Kirkness E.F."/>
            <person name="Loh Y.H."/>
            <person name="Halpern A.L."/>
            <person name="Lee A.P."/>
            <person name="Johnson J."/>
            <person name="Dandona N."/>
            <person name="Viswanathan L.D."/>
            <person name="Tay A."/>
            <person name="Venter J.C."/>
            <person name="Strausberg R.L."/>
            <person name="Brenner S."/>
        </authorList>
    </citation>
    <scope>NUCLEOTIDE SEQUENCE [LARGE SCALE GENOMIC DNA]</scope>
</reference>
<evidence type="ECO:0000256" key="6">
    <source>
        <dbReference type="PIRSR" id="PIRSR606823-2"/>
    </source>
</evidence>
<keyword evidence="7" id="KW-0443">Lipid metabolism</keyword>
<evidence type="ECO:0000256" key="3">
    <source>
        <dbReference type="ARBA" id="ARBA00019235"/>
    </source>
</evidence>
<protein>
    <recommendedName>
        <fullName evidence="3 7">Neutral ceramidase</fullName>
        <ecNumber evidence="2 7">3.5.1.23</ecNumber>
    </recommendedName>
</protein>
<evidence type="ECO:0000313" key="13">
    <source>
        <dbReference type="Proteomes" id="UP000314986"/>
    </source>
</evidence>
<organism evidence="11">
    <name type="scientific">Callorhinchus milii</name>
    <name type="common">Ghost shark</name>
    <dbReference type="NCBI Taxonomy" id="7868"/>
    <lineage>
        <taxon>Eukaryota</taxon>
        <taxon>Metazoa</taxon>
        <taxon>Chordata</taxon>
        <taxon>Craniata</taxon>
        <taxon>Vertebrata</taxon>
        <taxon>Chondrichthyes</taxon>
        <taxon>Holocephali</taxon>
        <taxon>Chimaeriformes</taxon>
        <taxon>Callorhinchidae</taxon>
        <taxon>Callorhinchus</taxon>
    </lineage>
</organism>